<comment type="caution">
    <text evidence="2">The sequence shown here is derived from an EMBL/GenBank/DDBJ whole genome shotgun (WGS) entry which is preliminary data.</text>
</comment>
<evidence type="ECO:0000256" key="1">
    <source>
        <dbReference type="SAM" id="Coils"/>
    </source>
</evidence>
<feature type="non-terminal residue" evidence="2">
    <location>
        <position position="1"/>
    </location>
</feature>
<proteinExistence type="predicted"/>
<reference evidence="2 3" key="1">
    <citation type="submission" date="2022-01" db="EMBL/GenBank/DDBJ databases">
        <title>Dethiosulfovibrio faecalis sp. nov., a novel proteolytic, non-sulfur-reducing bacterium isolated from a marine aquaculture solid waste bioreactor.</title>
        <authorList>
            <person name="Grabowski S."/>
            <person name="Apolinario E."/>
            <person name="Schneider N."/>
            <person name="Marshall C.W."/>
            <person name="Sowers K.R."/>
        </authorList>
    </citation>
    <scope>NUCLEOTIDE SEQUENCE [LARGE SCALE GENOMIC DNA]</scope>
    <source>
        <strain evidence="2 3">DSM 12590</strain>
    </source>
</reference>
<dbReference type="EMBL" id="JAKGUF010000035">
    <property type="protein sequence ID" value="MCF4146154.1"/>
    <property type="molecule type" value="Genomic_DNA"/>
</dbReference>
<accession>A0ABS9EZP8</accession>
<gene>
    <name evidence="2" type="ORF">L2W31_12560</name>
</gene>
<name>A0ABS9EZP8_9BACT</name>
<sequence>RAIDTIASMLNGGRDSAKDTERAAKEMASRMENLQMIREDQHNQLVELRELTSIYRLKPSDGTPPAIEG</sequence>
<keyword evidence="1" id="KW-0175">Coiled coil</keyword>
<keyword evidence="3" id="KW-1185">Reference proteome</keyword>
<organism evidence="2 3">
    <name type="scientific">Dethiosulfovibrio acidaminovorans</name>
    <dbReference type="NCBI Taxonomy" id="133535"/>
    <lineage>
        <taxon>Bacteria</taxon>
        <taxon>Thermotogati</taxon>
        <taxon>Synergistota</taxon>
        <taxon>Synergistia</taxon>
        <taxon>Synergistales</taxon>
        <taxon>Dethiosulfovibrionaceae</taxon>
        <taxon>Dethiosulfovibrio</taxon>
    </lineage>
</organism>
<feature type="coiled-coil region" evidence="1">
    <location>
        <begin position="17"/>
        <end position="51"/>
    </location>
</feature>
<evidence type="ECO:0000313" key="3">
    <source>
        <dbReference type="Proteomes" id="UP001200932"/>
    </source>
</evidence>
<protein>
    <submittedName>
        <fullName evidence="2">Uncharacterized protein</fullName>
    </submittedName>
</protein>
<evidence type="ECO:0000313" key="2">
    <source>
        <dbReference type="EMBL" id="MCF4146154.1"/>
    </source>
</evidence>
<dbReference type="RefSeq" id="WP_236115035.1">
    <property type="nucleotide sequence ID" value="NZ_JAKGUF010000035.1"/>
</dbReference>
<dbReference type="Proteomes" id="UP001200932">
    <property type="component" value="Unassembled WGS sequence"/>
</dbReference>